<keyword evidence="13" id="KW-1185">Reference proteome</keyword>
<comment type="caution">
    <text evidence="12">The sequence shown here is derived from an EMBL/GenBank/DDBJ whole genome shotgun (WGS) entry which is preliminary data.</text>
</comment>
<dbReference type="SUPFAM" id="SSF55874">
    <property type="entry name" value="ATPase domain of HSP90 chaperone/DNA topoisomerase II/histidine kinase"/>
    <property type="match status" value="1"/>
</dbReference>
<feature type="transmembrane region" description="Helical" evidence="10">
    <location>
        <begin position="173"/>
        <end position="195"/>
    </location>
</feature>
<dbReference type="SMART" id="SM00387">
    <property type="entry name" value="HATPase_c"/>
    <property type="match status" value="1"/>
</dbReference>
<dbReference type="Gene3D" id="1.10.287.130">
    <property type="match status" value="1"/>
</dbReference>
<dbReference type="InterPro" id="IPR005467">
    <property type="entry name" value="His_kinase_dom"/>
</dbReference>
<dbReference type="InterPro" id="IPR003594">
    <property type="entry name" value="HATPase_dom"/>
</dbReference>
<dbReference type="PANTHER" id="PTHR45436">
    <property type="entry name" value="SENSOR HISTIDINE KINASE YKOH"/>
    <property type="match status" value="1"/>
</dbReference>
<keyword evidence="4" id="KW-0597">Phosphoprotein</keyword>
<sequence>MMRLGRSLKAQLLAWLLLMVGLIGVLLLLEAYYSTQRAATRAFDRALSDAVLTISEAIQWQDGHPHIMIPSAALQMLATDHQERIFYRVLNAQGQSLAGNLDIPLSNTDMDQAQHHSVWADMDYQHERWRLLGESIQSAGWQEQDPVQIWVGHTTEGRKALAKKLFQSAVGRFLVMVLLVSFMVMTTMNVALAPLKKLRQQLRQRRPDDNYALDINVPKEMDELVETLNNLFARQRDNHDALLRFTADASHQLRTPLAGLQNISELALGQQDPSQWHSALEKINLSAQKTSRLASQLLNLARLRHAQKPEHDTLLDLKTLLQEVTLEWVEREYSYHHDLGLNHLPSEAILIPGDVWAIRELINNLIDNALQYTPPGTQITLGLLPSAQHVELFIEDNGPGVPVSQLPRLHHPFERGGRQDTAGSGLGLAIVDTITRQHQAALQISERAPSGLRVSIRFPRTRSAES</sequence>
<dbReference type="OrthoDB" id="9809766at2"/>
<keyword evidence="9 10" id="KW-0472">Membrane</keyword>
<evidence type="ECO:0000256" key="2">
    <source>
        <dbReference type="ARBA" id="ARBA00004370"/>
    </source>
</evidence>
<evidence type="ECO:0000256" key="1">
    <source>
        <dbReference type="ARBA" id="ARBA00000085"/>
    </source>
</evidence>
<dbReference type="Pfam" id="PF08521">
    <property type="entry name" value="2CSK_N"/>
    <property type="match status" value="1"/>
</dbReference>
<evidence type="ECO:0000256" key="10">
    <source>
        <dbReference type="SAM" id="Phobius"/>
    </source>
</evidence>
<keyword evidence="6 10" id="KW-0812">Transmembrane</keyword>
<keyword evidence="5" id="KW-0808">Transferase</keyword>
<dbReference type="STRING" id="197479.BFW38_00455"/>
<feature type="domain" description="Histidine kinase" evidence="11">
    <location>
        <begin position="248"/>
        <end position="462"/>
    </location>
</feature>
<protein>
    <recommendedName>
        <fullName evidence="3">histidine kinase</fullName>
        <ecNumber evidence="3">2.7.13.3</ecNumber>
    </recommendedName>
</protein>
<dbReference type="InterPro" id="IPR013727">
    <property type="entry name" value="2CSK_N"/>
</dbReference>
<dbReference type="SMART" id="SM00388">
    <property type="entry name" value="HisKA"/>
    <property type="match status" value="1"/>
</dbReference>
<evidence type="ECO:0000256" key="7">
    <source>
        <dbReference type="ARBA" id="ARBA00022777"/>
    </source>
</evidence>
<feature type="transmembrane region" description="Helical" evidence="10">
    <location>
        <begin position="12"/>
        <end position="33"/>
    </location>
</feature>
<dbReference type="PRINTS" id="PR00344">
    <property type="entry name" value="BCTRLSENSOR"/>
</dbReference>
<dbReference type="InterPro" id="IPR036097">
    <property type="entry name" value="HisK_dim/P_sf"/>
</dbReference>
<keyword evidence="7 12" id="KW-0418">Kinase</keyword>
<dbReference type="InterPro" id="IPR036890">
    <property type="entry name" value="HATPase_C_sf"/>
</dbReference>
<dbReference type="InterPro" id="IPR004358">
    <property type="entry name" value="Sig_transdc_His_kin-like_C"/>
</dbReference>
<accession>A0A1E2V5G0</accession>
<evidence type="ECO:0000259" key="11">
    <source>
        <dbReference type="PROSITE" id="PS50109"/>
    </source>
</evidence>
<dbReference type="SUPFAM" id="SSF47384">
    <property type="entry name" value="Homodimeric domain of signal transducing histidine kinase"/>
    <property type="match status" value="1"/>
</dbReference>
<evidence type="ECO:0000256" key="5">
    <source>
        <dbReference type="ARBA" id="ARBA00022679"/>
    </source>
</evidence>
<dbReference type="PANTHER" id="PTHR45436:SF1">
    <property type="entry name" value="SENSOR PROTEIN QSEC"/>
    <property type="match status" value="1"/>
</dbReference>
<proteinExistence type="predicted"/>
<dbReference type="Gene3D" id="3.30.565.10">
    <property type="entry name" value="Histidine kinase-like ATPase, C-terminal domain"/>
    <property type="match status" value="1"/>
</dbReference>
<comment type="catalytic activity">
    <reaction evidence="1">
        <text>ATP + protein L-histidine = ADP + protein N-phospho-L-histidine.</text>
        <dbReference type="EC" id="2.7.13.3"/>
    </reaction>
</comment>
<dbReference type="GO" id="GO:0000155">
    <property type="term" value="F:phosphorelay sensor kinase activity"/>
    <property type="evidence" value="ECO:0007669"/>
    <property type="project" value="InterPro"/>
</dbReference>
<dbReference type="EMBL" id="MDTQ01000001">
    <property type="protein sequence ID" value="ODC02240.1"/>
    <property type="molecule type" value="Genomic_DNA"/>
</dbReference>
<dbReference type="EC" id="2.7.13.3" evidence="3"/>
<evidence type="ECO:0000256" key="8">
    <source>
        <dbReference type="ARBA" id="ARBA00022989"/>
    </source>
</evidence>
<reference evidence="12 13" key="1">
    <citation type="submission" date="2016-08" db="EMBL/GenBank/DDBJ databases">
        <authorList>
            <person name="Seilhamer J.J."/>
        </authorList>
    </citation>
    <scope>NUCLEOTIDE SEQUENCE [LARGE SCALE GENOMIC DNA]</scope>
    <source>
        <strain evidence="12 13">PH27A</strain>
    </source>
</reference>
<name>A0A1E2V5G0_9GAMM</name>
<dbReference type="CDD" id="cd00075">
    <property type="entry name" value="HATPase"/>
    <property type="match status" value="1"/>
</dbReference>
<comment type="subcellular location">
    <subcellularLocation>
        <location evidence="2">Membrane</location>
    </subcellularLocation>
</comment>
<dbReference type="InterPro" id="IPR003661">
    <property type="entry name" value="HisK_dim/P_dom"/>
</dbReference>
<evidence type="ECO:0000256" key="9">
    <source>
        <dbReference type="ARBA" id="ARBA00023136"/>
    </source>
</evidence>
<dbReference type="PROSITE" id="PS50109">
    <property type="entry name" value="HIS_KIN"/>
    <property type="match status" value="1"/>
</dbReference>
<dbReference type="RefSeq" id="WP_068996624.1">
    <property type="nucleotide sequence ID" value="NZ_MDTQ01000001.1"/>
</dbReference>
<evidence type="ECO:0000256" key="4">
    <source>
        <dbReference type="ARBA" id="ARBA00022553"/>
    </source>
</evidence>
<evidence type="ECO:0000256" key="6">
    <source>
        <dbReference type="ARBA" id="ARBA00022692"/>
    </source>
</evidence>
<keyword evidence="8 10" id="KW-1133">Transmembrane helix</keyword>
<dbReference type="Pfam" id="PF02518">
    <property type="entry name" value="HATPase_c"/>
    <property type="match status" value="1"/>
</dbReference>
<dbReference type="AlphaFoldDB" id="A0A1E2V5G0"/>
<dbReference type="InterPro" id="IPR050428">
    <property type="entry name" value="TCS_sensor_his_kinase"/>
</dbReference>
<dbReference type="Pfam" id="PF00512">
    <property type="entry name" value="HisKA"/>
    <property type="match status" value="1"/>
</dbReference>
<evidence type="ECO:0000256" key="3">
    <source>
        <dbReference type="ARBA" id="ARBA00012438"/>
    </source>
</evidence>
<organism evidence="12 13">
    <name type="scientific">Terasakiispira papahanaumokuakeensis</name>
    <dbReference type="NCBI Taxonomy" id="197479"/>
    <lineage>
        <taxon>Bacteria</taxon>
        <taxon>Pseudomonadati</taxon>
        <taxon>Pseudomonadota</taxon>
        <taxon>Gammaproteobacteria</taxon>
        <taxon>Oceanospirillales</taxon>
        <taxon>Terasakiispira</taxon>
    </lineage>
</organism>
<dbReference type="CDD" id="cd00082">
    <property type="entry name" value="HisKA"/>
    <property type="match status" value="1"/>
</dbReference>
<dbReference type="GO" id="GO:0005886">
    <property type="term" value="C:plasma membrane"/>
    <property type="evidence" value="ECO:0007669"/>
    <property type="project" value="TreeGrafter"/>
</dbReference>
<evidence type="ECO:0000313" key="13">
    <source>
        <dbReference type="Proteomes" id="UP000094291"/>
    </source>
</evidence>
<gene>
    <name evidence="12" type="ORF">BFW38_00455</name>
</gene>
<dbReference type="Proteomes" id="UP000094291">
    <property type="component" value="Unassembled WGS sequence"/>
</dbReference>
<evidence type="ECO:0000313" key="12">
    <source>
        <dbReference type="EMBL" id="ODC02240.1"/>
    </source>
</evidence>